<reference evidence="1 2" key="2">
    <citation type="submission" date="2018-11" db="EMBL/GenBank/DDBJ databases">
        <authorList>
            <consortium name="Pathogen Informatics"/>
        </authorList>
    </citation>
    <scope>NUCLEOTIDE SEQUENCE [LARGE SCALE GENOMIC DNA]</scope>
</reference>
<evidence type="ECO:0000313" key="2">
    <source>
        <dbReference type="Proteomes" id="UP000270296"/>
    </source>
</evidence>
<dbReference type="WBParaSite" id="SBAD_0000746501-mRNA-1">
    <property type="protein sequence ID" value="SBAD_0000746501-mRNA-1"/>
    <property type="gene ID" value="SBAD_0000746501"/>
</dbReference>
<sequence>MRTLAWFSPVMKFQSHVAPAPRIDSILGHTTTSHHLVVRPGRDEGRSAVARSTNVGRSCRPVAEEEGLRLSAAAECLTTSNGRLSGFGIYLAAHKPAFNSSGVFDHIRVGSSFGRAAI</sequence>
<protein>
    <submittedName>
        <fullName evidence="1 3">Uncharacterized protein</fullName>
    </submittedName>
</protein>
<keyword evidence="2" id="KW-1185">Reference proteome</keyword>
<proteinExistence type="predicted"/>
<evidence type="ECO:0000313" key="3">
    <source>
        <dbReference type="WBParaSite" id="SBAD_0000746501-mRNA-1"/>
    </source>
</evidence>
<gene>
    <name evidence="1" type="ORF">SBAD_LOCUS7198</name>
</gene>
<dbReference type="Proteomes" id="UP000270296">
    <property type="component" value="Unassembled WGS sequence"/>
</dbReference>
<organism evidence="3">
    <name type="scientific">Soboliphyme baturini</name>
    <dbReference type="NCBI Taxonomy" id="241478"/>
    <lineage>
        <taxon>Eukaryota</taxon>
        <taxon>Metazoa</taxon>
        <taxon>Ecdysozoa</taxon>
        <taxon>Nematoda</taxon>
        <taxon>Enoplea</taxon>
        <taxon>Dorylaimia</taxon>
        <taxon>Dioctophymatida</taxon>
        <taxon>Dioctophymatoidea</taxon>
        <taxon>Soboliphymatidae</taxon>
        <taxon>Soboliphyme</taxon>
    </lineage>
</organism>
<dbReference type="EMBL" id="UZAM01010407">
    <property type="protein sequence ID" value="VDP12233.1"/>
    <property type="molecule type" value="Genomic_DNA"/>
</dbReference>
<dbReference type="AlphaFoldDB" id="A0A183IUA1"/>
<reference evidence="3" key="1">
    <citation type="submission" date="2016-06" db="UniProtKB">
        <authorList>
            <consortium name="WormBaseParasite"/>
        </authorList>
    </citation>
    <scope>IDENTIFICATION</scope>
</reference>
<evidence type="ECO:0000313" key="1">
    <source>
        <dbReference type="EMBL" id="VDP12233.1"/>
    </source>
</evidence>
<name>A0A183IUA1_9BILA</name>
<accession>A0A183IUA1</accession>